<evidence type="ECO:0000256" key="1">
    <source>
        <dbReference type="SAM" id="MobiDB-lite"/>
    </source>
</evidence>
<sequence length="101" mass="11191">MHRTMTRTILWISRSLTQIPPPSKPSSMTFRPIKEWQFSPLPTTLPTETTSSPSASSPMAGMKLPTFPSGTASSRLWMRTSSGVSMAKPRMTPVDRVMIPL</sequence>
<proteinExistence type="predicted"/>
<gene>
    <name evidence="2" type="ORF">L202_04754</name>
</gene>
<keyword evidence="3" id="KW-1185">Reference proteome</keyword>
<protein>
    <submittedName>
        <fullName evidence="2">Uncharacterized protein</fullName>
    </submittedName>
</protein>
<reference evidence="2 3" key="1">
    <citation type="submission" date="2016-06" db="EMBL/GenBank/DDBJ databases">
        <title>Evolution of pathogenesis and genome organization in the Tremellales.</title>
        <authorList>
            <person name="Cuomo C."/>
            <person name="Litvintseva A."/>
            <person name="Heitman J."/>
            <person name="Chen Y."/>
            <person name="Sun S."/>
            <person name="Springer D."/>
            <person name="Dromer F."/>
            <person name="Young S."/>
            <person name="Zeng Q."/>
            <person name="Chapman S."/>
            <person name="Gujja S."/>
            <person name="Saif S."/>
            <person name="Birren B."/>
        </authorList>
    </citation>
    <scope>NUCLEOTIDE SEQUENCE [LARGE SCALE GENOMIC DNA]</scope>
    <source>
        <strain evidence="2 3">CBS 6039</strain>
    </source>
</reference>
<accession>A0A1E3HPF7</accession>
<feature type="region of interest" description="Disordered" evidence="1">
    <location>
        <begin position="39"/>
        <end position="73"/>
    </location>
</feature>
<dbReference type="RefSeq" id="XP_018992822.1">
    <property type="nucleotide sequence ID" value="XM_019138879.1"/>
</dbReference>
<dbReference type="Proteomes" id="UP000094065">
    <property type="component" value="Unassembled WGS sequence"/>
</dbReference>
<comment type="caution">
    <text evidence="2">The sequence shown here is derived from an EMBL/GenBank/DDBJ whole genome shotgun (WGS) entry which is preliminary data.</text>
</comment>
<evidence type="ECO:0000313" key="3">
    <source>
        <dbReference type="Proteomes" id="UP000094065"/>
    </source>
</evidence>
<dbReference type="AlphaFoldDB" id="A0A1E3HPF7"/>
<feature type="compositionally biased region" description="Low complexity" evidence="1">
    <location>
        <begin position="39"/>
        <end position="58"/>
    </location>
</feature>
<dbReference type="EMBL" id="AWGJ01000007">
    <property type="protein sequence ID" value="ODN77586.1"/>
    <property type="molecule type" value="Genomic_DNA"/>
</dbReference>
<dbReference type="GeneID" id="30156063"/>
<evidence type="ECO:0000313" key="2">
    <source>
        <dbReference type="EMBL" id="ODN77586.1"/>
    </source>
</evidence>
<organism evidence="2 3">
    <name type="scientific">Cryptococcus amylolentus CBS 6039</name>
    <dbReference type="NCBI Taxonomy" id="1295533"/>
    <lineage>
        <taxon>Eukaryota</taxon>
        <taxon>Fungi</taxon>
        <taxon>Dikarya</taxon>
        <taxon>Basidiomycota</taxon>
        <taxon>Agaricomycotina</taxon>
        <taxon>Tremellomycetes</taxon>
        <taxon>Tremellales</taxon>
        <taxon>Cryptococcaceae</taxon>
        <taxon>Cryptococcus</taxon>
    </lineage>
</organism>
<name>A0A1E3HPF7_9TREE</name>